<dbReference type="Pfam" id="PF00132">
    <property type="entry name" value="Hexapep"/>
    <property type="match status" value="1"/>
</dbReference>
<dbReference type="AlphaFoldDB" id="A0A239H6C7"/>
<dbReference type="GO" id="GO:0071555">
    <property type="term" value="P:cell wall organization"/>
    <property type="evidence" value="ECO:0007669"/>
    <property type="project" value="UniProtKB-KW"/>
</dbReference>
<dbReference type="GO" id="GO:0000902">
    <property type="term" value="P:cell morphogenesis"/>
    <property type="evidence" value="ECO:0007669"/>
    <property type="project" value="UniProtKB-UniRule"/>
</dbReference>
<feature type="binding site" evidence="18">
    <location>
        <position position="242"/>
    </location>
    <ligand>
        <name>Mg(2+)</name>
        <dbReference type="ChEBI" id="CHEBI:18420"/>
    </ligand>
</feature>
<keyword evidence="4 18" id="KW-0963">Cytoplasm</keyword>
<dbReference type="GO" id="GO:0009245">
    <property type="term" value="P:lipid A biosynthetic process"/>
    <property type="evidence" value="ECO:0007669"/>
    <property type="project" value="UniProtKB-UniRule"/>
</dbReference>
<comment type="similarity">
    <text evidence="2 18">In the C-terminal section; belongs to the transferase hexapeptide repeat family.</text>
</comment>
<evidence type="ECO:0000313" key="21">
    <source>
        <dbReference type="Proteomes" id="UP000198356"/>
    </source>
</evidence>
<dbReference type="Gene3D" id="3.90.550.10">
    <property type="entry name" value="Spore Coat Polysaccharide Biosynthesis Protein SpsA, Chain A"/>
    <property type="match status" value="1"/>
</dbReference>
<dbReference type="GO" id="GO:0019134">
    <property type="term" value="F:glucosamine-1-phosphate N-acetyltransferase activity"/>
    <property type="evidence" value="ECO:0007669"/>
    <property type="project" value="UniProtKB-UniRule"/>
</dbReference>
<evidence type="ECO:0000256" key="9">
    <source>
        <dbReference type="ARBA" id="ARBA00022842"/>
    </source>
</evidence>
<dbReference type="InterPro" id="IPR001451">
    <property type="entry name" value="Hexapep"/>
</dbReference>
<evidence type="ECO:0000259" key="19">
    <source>
        <dbReference type="Pfam" id="PF12804"/>
    </source>
</evidence>
<reference evidence="20 21" key="1">
    <citation type="submission" date="2017-06" db="EMBL/GenBank/DDBJ databases">
        <authorList>
            <person name="Kim H.J."/>
            <person name="Triplett B.A."/>
        </authorList>
    </citation>
    <scope>NUCLEOTIDE SEQUENCE [LARGE SCALE GENOMIC DNA]</scope>
    <source>
        <strain evidence="20 21">DSM 18704</strain>
    </source>
</reference>
<dbReference type="HAMAP" id="MF_01631">
    <property type="entry name" value="GlmU"/>
    <property type="match status" value="1"/>
</dbReference>
<evidence type="ECO:0000256" key="16">
    <source>
        <dbReference type="ARBA" id="ARBA00048493"/>
    </source>
</evidence>
<feature type="binding site" evidence="18">
    <location>
        <position position="395"/>
    </location>
    <ligand>
        <name>acetyl-CoA</name>
        <dbReference type="ChEBI" id="CHEBI:57288"/>
    </ligand>
</feature>
<dbReference type="Proteomes" id="UP000198356">
    <property type="component" value="Unassembled WGS sequence"/>
</dbReference>
<keyword evidence="11 18" id="KW-0573">Peptidoglycan synthesis</keyword>
<dbReference type="GO" id="GO:0005737">
    <property type="term" value="C:cytoplasm"/>
    <property type="evidence" value="ECO:0007669"/>
    <property type="project" value="UniProtKB-SubCell"/>
</dbReference>
<dbReference type="PANTHER" id="PTHR43584">
    <property type="entry name" value="NUCLEOTIDYL TRANSFERASE"/>
    <property type="match status" value="1"/>
</dbReference>
<evidence type="ECO:0000256" key="7">
    <source>
        <dbReference type="ARBA" id="ARBA00022723"/>
    </source>
</evidence>
<accession>A0A239H6C7</accession>
<keyword evidence="13 18" id="KW-0012">Acyltransferase</keyword>
<dbReference type="CDD" id="cd03353">
    <property type="entry name" value="LbH_GlmU_C"/>
    <property type="match status" value="1"/>
</dbReference>
<dbReference type="GO" id="GO:0003977">
    <property type="term" value="F:UDP-N-acetylglucosamine diphosphorylase activity"/>
    <property type="evidence" value="ECO:0007669"/>
    <property type="project" value="UniProtKB-UniRule"/>
</dbReference>
<evidence type="ECO:0000313" key="20">
    <source>
        <dbReference type="EMBL" id="SNS76782.1"/>
    </source>
</evidence>
<proteinExistence type="inferred from homology"/>
<feature type="domain" description="MobA-like NTP transferase" evidence="19">
    <location>
        <begin position="13"/>
        <end position="148"/>
    </location>
</feature>
<evidence type="ECO:0000256" key="13">
    <source>
        <dbReference type="ARBA" id="ARBA00023315"/>
    </source>
</evidence>
<dbReference type="SUPFAM" id="SSF51161">
    <property type="entry name" value="Trimeric LpxA-like enzymes"/>
    <property type="match status" value="1"/>
</dbReference>
<evidence type="ECO:0000256" key="6">
    <source>
        <dbReference type="ARBA" id="ARBA00022695"/>
    </source>
</evidence>
<evidence type="ECO:0000256" key="3">
    <source>
        <dbReference type="ARBA" id="ARBA00007947"/>
    </source>
</evidence>
<feature type="binding site" evidence="18">
    <location>
        <position position="169"/>
    </location>
    <ligand>
        <name>UDP-N-acetyl-alpha-D-glucosamine</name>
        <dbReference type="ChEBI" id="CHEBI:57705"/>
    </ligand>
</feature>
<feature type="binding site" evidence="18">
    <location>
        <begin position="113"/>
        <end position="115"/>
    </location>
    <ligand>
        <name>UDP-N-acetyl-alpha-D-glucosamine</name>
        <dbReference type="ChEBI" id="CHEBI:57705"/>
    </ligand>
</feature>
<feature type="binding site" evidence="18">
    <location>
        <position position="420"/>
    </location>
    <ligand>
        <name>acetyl-CoA</name>
        <dbReference type="ChEBI" id="CHEBI:57288"/>
    </ligand>
</feature>
<dbReference type="Gene3D" id="2.160.10.10">
    <property type="entry name" value="Hexapeptide repeat proteins"/>
    <property type="match status" value="1"/>
</dbReference>
<feature type="binding site" evidence="18">
    <location>
        <position position="392"/>
    </location>
    <ligand>
        <name>UDP-N-acetyl-alpha-D-glucosamine</name>
        <dbReference type="ChEBI" id="CHEBI:57705"/>
    </ligand>
</feature>
<feature type="binding site" evidence="18">
    <location>
        <position position="81"/>
    </location>
    <ligand>
        <name>UDP-N-acetyl-alpha-D-glucosamine</name>
        <dbReference type="ChEBI" id="CHEBI:57705"/>
    </ligand>
</feature>
<evidence type="ECO:0000256" key="11">
    <source>
        <dbReference type="ARBA" id="ARBA00022984"/>
    </source>
</evidence>
<feature type="binding site" evidence="18">
    <location>
        <begin position="401"/>
        <end position="402"/>
    </location>
    <ligand>
        <name>acetyl-CoA</name>
        <dbReference type="ChEBI" id="CHEBI:57288"/>
    </ligand>
</feature>
<dbReference type="RefSeq" id="WP_089407750.1">
    <property type="nucleotide sequence ID" value="NZ_FZOU01000002.1"/>
</dbReference>
<feature type="binding site" evidence="18">
    <location>
        <position position="29"/>
    </location>
    <ligand>
        <name>UDP-N-acetyl-alpha-D-glucosamine</name>
        <dbReference type="ChEBI" id="CHEBI:57705"/>
    </ligand>
</feature>
<dbReference type="UniPathway" id="UPA00113">
    <property type="reaction ID" value="UER00532"/>
</dbReference>
<evidence type="ECO:0000256" key="12">
    <source>
        <dbReference type="ARBA" id="ARBA00023268"/>
    </source>
</evidence>
<evidence type="ECO:0000256" key="1">
    <source>
        <dbReference type="ARBA" id="ARBA00004496"/>
    </source>
</evidence>
<keyword evidence="12 18" id="KW-0511">Multifunctional enzyme</keyword>
<dbReference type="EC" id="2.7.7.23" evidence="18"/>
<feature type="binding site" evidence="18">
    <location>
        <position position="381"/>
    </location>
    <ligand>
        <name>UDP-N-acetyl-alpha-D-glucosamine</name>
        <dbReference type="ChEBI" id="CHEBI:57705"/>
    </ligand>
</feature>
<dbReference type="InterPro" id="IPR038009">
    <property type="entry name" value="GlmU_C_LbH"/>
</dbReference>
<dbReference type="Pfam" id="PF12804">
    <property type="entry name" value="NTP_transf_3"/>
    <property type="match status" value="1"/>
</dbReference>
<evidence type="ECO:0000256" key="2">
    <source>
        <dbReference type="ARBA" id="ARBA00007707"/>
    </source>
</evidence>
<dbReference type="InterPro" id="IPR005882">
    <property type="entry name" value="Bifunctional_GlmU"/>
</dbReference>
<keyword evidence="5 18" id="KW-0808">Transferase</keyword>
<comment type="pathway">
    <text evidence="18">Nucleotide-sugar biosynthesis; UDP-N-acetyl-alpha-D-glucosamine biosynthesis; UDP-N-acetyl-alpha-D-glucosamine from N-acetyl-alpha-D-glucosamine 1-phosphate: step 1/1.</text>
</comment>
<feature type="binding site" evidence="18">
    <location>
        <position position="242"/>
    </location>
    <ligand>
        <name>UDP-N-acetyl-alpha-D-glucosamine</name>
        <dbReference type="ChEBI" id="CHEBI:57705"/>
    </ligand>
</feature>
<dbReference type="SUPFAM" id="SSF53448">
    <property type="entry name" value="Nucleotide-diphospho-sugar transferases"/>
    <property type="match status" value="1"/>
</dbReference>
<dbReference type="InterPro" id="IPR011004">
    <property type="entry name" value="Trimer_LpxA-like_sf"/>
</dbReference>
<dbReference type="OrthoDB" id="9775031at2"/>
<keyword evidence="14 18" id="KW-0961">Cell wall biogenesis/degradation</keyword>
<dbReference type="InterPro" id="IPR050065">
    <property type="entry name" value="GlmU-like"/>
</dbReference>
<dbReference type="GO" id="GO:0000287">
    <property type="term" value="F:magnesium ion binding"/>
    <property type="evidence" value="ECO:0007669"/>
    <property type="project" value="UniProtKB-UniRule"/>
</dbReference>
<comment type="subcellular location">
    <subcellularLocation>
        <location evidence="1 18">Cytoplasm</location>
    </subcellularLocation>
</comment>
<evidence type="ECO:0000256" key="4">
    <source>
        <dbReference type="ARBA" id="ARBA00022490"/>
    </source>
</evidence>
<feature type="binding site" evidence="18">
    <location>
        <position position="366"/>
    </location>
    <ligand>
        <name>UDP-N-acetyl-alpha-D-glucosamine</name>
        <dbReference type="ChEBI" id="CHEBI:57705"/>
    </ligand>
</feature>
<dbReference type="GO" id="GO:0006048">
    <property type="term" value="P:UDP-N-acetylglucosamine biosynthetic process"/>
    <property type="evidence" value="ECO:0007669"/>
    <property type="project" value="UniProtKB-UniPathway"/>
</dbReference>
<dbReference type="GO" id="GO:0008360">
    <property type="term" value="P:regulation of cell shape"/>
    <property type="evidence" value="ECO:0007669"/>
    <property type="project" value="UniProtKB-KW"/>
</dbReference>
<comment type="function">
    <text evidence="17 18">Catalyzes the last two sequential reactions in the de novo biosynthetic pathway for UDP-N-acetylglucosamine (UDP-GlcNAc). The C-terminal domain catalyzes the transfer of acetyl group from acetyl coenzyme A to glucosamine-1-phosphate (GlcN-1-P) to produce N-acetylglucosamine-1-phosphate (GlcNAc-1-P), which is converted into UDP-GlcNAc by the transfer of uridine 5-monophosphate (from uridine 5-triphosphate), a reaction catalyzed by the N-terminal domain.</text>
</comment>
<dbReference type="NCBIfam" id="TIGR01173">
    <property type="entry name" value="glmU"/>
    <property type="match status" value="1"/>
</dbReference>
<evidence type="ECO:0000256" key="5">
    <source>
        <dbReference type="ARBA" id="ARBA00022679"/>
    </source>
</evidence>
<feature type="binding site" evidence="18">
    <location>
        <position position="455"/>
    </location>
    <ligand>
        <name>acetyl-CoA</name>
        <dbReference type="ChEBI" id="CHEBI:57288"/>
    </ligand>
</feature>
<evidence type="ECO:0000256" key="8">
    <source>
        <dbReference type="ARBA" id="ARBA00022737"/>
    </source>
</evidence>
<keyword evidence="6 18" id="KW-0548">Nucleotidyltransferase</keyword>
<feature type="region of interest" description="Linker" evidence="18">
    <location>
        <begin position="245"/>
        <end position="265"/>
    </location>
</feature>
<dbReference type="InterPro" id="IPR025877">
    <property type="entry name" value="MobA-like_NTP_Trfase"/>
</dbReference>
<comment type="pathway">
    <text evidence="18">Bacterial outer membrane biogenesis; LPS lipid A biosynthesis.</text>
</comment>
<evidence type="ECO:0000256" key="18">
    <source>
        <dbReference type="HAMAP-Rule" id="MF_01631"/>
    </source>
</evidence>
<sequence>MVETSGLAGFAIAIMAAGKGTRLKSKRPKVLHEIGGRALLLHVIAAAKTVVPAEDIYCIVGHEAERVTAAVKATGVQFVLQPEQRGTGHALQMVKAYFELGGHTVPENLLVLSGDVPLIRPETIREVCEAHLAAGASMTILTAVPGNPHGYGRVIRLREDGPEVAAIVEQKSLAPHQLGAPEINSGIYCFRTASLFAKLDGLSTDNAHGEFYLTDVAAMLVADGERVIAVKAASVDEVLGANTIAEMMHLDAAMRLDSARRLMAQGVTIFRPETCVIDSAVTVGPDTVIEPYVQLLGATAIGSDCRVRSHSVIQDSALGDGVLVRNGCILDHAVVADAAVLGPYAHLRPESRIGEGAHVGNFVETKKTTLGKGSKANHLNYLGDAVIGDGVNIGAGAITCNYDGIHKHRTTIGDGVFVGSDSTLVAPVTLGDGAYIAAGSCITEDVEPGALALGRSRQVTKPGWVAAKKSARDAAKGC</sequence>
<dbReference type="PANTHER" id="PTHR43584:SF3">
    <property type="entry name" value="BIFUNCTIONAL PROTEIN GLMU"/>
    <property type="match status" value="1"/>
</dbReference>
<dbReference type="InterPro" id="IPR029044">
    <property type="entry name" value="Nucleotide-diphossugar_trans"/>
</dbReference>
<keyword evidence="9 18" id="KW-0460">Magnesium</keyword>
<keyword evidence="8 18" id="KW-0677">Repeat</keyword>
<feature type="active site" description="Proton acceptor" evidence="18">
    <location>
        <position position="378"/>
    </location>
</feature>
<evidence type="ECO:0000256" key="14">
    <source>
        <dbReference type="ARBA" id="ARBA00023316"/>
    </source>
</evidence>
<feature type="binding site" evidence="18">
    <location>
        <position position="438"/>
    </location>
    <ligand>
        <name>acetyl-CoA</name>
        <dbReference type="ChEBI" id="CHEBI:57288"/>
    </ligand>
</feature>
<dbReference type="GO" id="GO:0009252">
    <property type="term" value="P:peptidoglycan biosynthetic process"/>
    <property type="evidence" value="ECO:0007669"/>
    <property type="project" value="UniProtKB-UniRule"/>
</dbReference>
<feature type="binding site" evidence="18">
    <location>
        <position position="152"/>
    </location>
    <ligand>
        <name>UDP-N-acetyl-alpha-D-glucosamine</name>
        <dbReference type="ChEBI" id="CHEBI:57705"/>
    </ligand>
</feature>
<feature type="binding site" evidence="18">
    <location>
        <begin position="86"/>
        <end position="87"/>
    </location>
    <ligand>
        <name>UDP-N-acetyl-alpha-D-glucosamine</name>
        <dbReference type="ChEBI" id="CHEBI:57705"/>
    </ligand>
</feature>
<comment type="similarity">
    <text evidence="3 18">In the N-terminal section; belongs to the N-acetylglucosamine-1-phosphate uridyltransferase family.</text>
</comment>
<dbReference type="PROSITE" id="PS00101">
    <property type="entry name" value="HEXAPEP_TRANSFERASES"/>
    <property type="match status" value="1"/>
</dbReference>
<dbReference type="GO" id="GO:0016020">
    <property type="term" value="C:membrane"/>
    <property type="evidence" value="ECO:0007669"/>
    <property type="project" value="GOC"/>
</dbReference>
<name>A0A239H6C7_9BACT</name>
<dbReference type="CDD" id="cd02540">
    <property type="entry name" value="GT2_GlmU_N_bac"/>
    <property type="match status" value="1"/>
</dbReference>
<keyword evidence="21" id="KW-1185">Reference proteome</keyword>
<dbReference type="EC" id="2.3.1.157" evidence="18"/>
<keyword evidence="10 18" id="KW-0133">Cell shape</keyword>
<feature type="region of interest" description="N-acetyltransferase" evidence="18">
    <location>
        <begin position="266"/>
        <end position="478"/>
    </location>
</feature>
<comment type="subunit">
    <text evidence="18">Homotrimer.</text>
</comment>
<comment type="catalytic activity">
    <reaction evidence="16 18">
        <text>N-acetyl-alpha-D-glucosamine 1-phosphate + UTP + H(+) = UDP-N-acetyl-alpha-D-glucosamine + diphosphate</text>
        <dbReference type="Rhea" id="RHEA:13509"/>
        <dbReference type="ChEBI" id="CHEBI:15378"/>
        <dbReference type="ChEBI" id="CHEBI:33019"/>
        <dbReference type="ChEBI" id="CHEBI:46398"/>
        <dbReference type="ChEBI" id="CHEBI:57705"/>
        <dbReference type="ChEBI" id="CHEBI:57776"/>
        <dbReference type="EC" id="2.7.7.23"/>
    </reaction>
</comment>
<evidence type="ECO:0000256" key="15">
    <source>
        <dbReference type="ARBA" id="ARBA00048247"/>
    </source>
</evidence>
<dbReference type="InterPro" id="IPR018357">
    <property type="entry name" value="Hexapep_transf_CS"/>
</dbReference>
<feature type="binding site" evidence="18">
    <location>
        <position position="348"/>
    </location>
    <ligand>
        <name>UDP-N-acetyl-alpha-D-glucosamine</name>
        <dbReference type="ChEBI" id="CHEBI:57705"/>
    </ligand>
</feature>
<gene>
    <name evidence="18" type="primary">glmU</name>
    <name evidence="20" type="ORF">SAMN05421770_102243</name>
</gene>
<comment type="caution">
    <text evidence="18">Lacks conserved residue(s) required for the propagation of feature annotation.</text>
</comment>
<comment type="cofactor">
    <cofactor evidence="18">
        <name>Mg(2+)</name>
        <dbReference type="ChEBI" id="CHEBI:18420"/>
    </cofactor>
    <text evidence="18">Binds 1 Mg(2+) ion per subunit.</text>
</comment>
<evidence type="ECO:0000256" key="10">
    <source>
        <dbReference type="ARBA" id="ARBA00022960"/>
    </source>
</evidence>
<feature type="binding site" evidence="18">
    <location>
        <position position="184"/>
    </location>
    <ligand>
        <name>UDP-N-acetyl-alpha-D-glucosamine</name>
        <dbReference type="ChEBI" id="CHEBI:57705"/>
    </ligand>
</feature>
<dbReference type="UniPathway" id="UPA00973"/>
<dbReference type="EMBL" id="FZOU01000002">
    <property type="protein sequence ID" value="SNS76782.1"/>
    <property type="molecule type" value="Genomic_DNA"/>
</dbReference>
<feature type="binding site" evidence="18">
    <location>
        <position position="115"/>
    </location>
    <ligand>
        <name>Mg(2+)</name>
        <dbReference type="ChEBI" id="CHEBI:18420"/>
    </ligand>
</feature>
<comment type="pathway">
    <text evidence="18">Nucleotide-sugar biosynthesis; UDP-N-acetyl-alpha-D-glucosamine biosynthesis; N-acetyl-alpha-D-glucosamine 1-phosphate from alpha-D-glucosamine 6-phosphate (route II): step 2/2.</text>
</comment>
<protein>
    <recommendedName>
        <fullName evidence="18">Bifunctional protein GlmU</fullName>
    </recommendedName>
    <domain>
        <recommendedName>
            <fullName evidence="18">UDP-N-acetylglucosamine pyrophosphorylase</fullName>
            <ecNumber evidence="18">2.7.7.23</ecNumber>
        </recommendedName>
        <alternativeName>
            <fullName evidence="18">N-acetylglucosamine-1-phosphate uridyltransferase</fullName>
        </alternativeName>
    </domain>
    <domain>
        <recommendedName>
            <fullName evidence="18">Glucosamine-1-phosphate N-acetyltransferase</fullName>
            <ecNumber evidence="18">2.3.1.157</ecNumber>
        </recommendedName>
    </domain>
</protein>
<keyword evidence="7 18" id="KW-0479">Metal-binding</keyword>
<evidence type="ECO:0000256" key="17">
    <source>
        <dbReference type="ARBA" id="ARBA00049628"/>
    </source>
</evidence>
<organism evidence="20 21">
    <name type="scientific">Granulicella rosea</name>
    <dbReference type="NCBI Taxonomy" id="474952"/>
    <lineage>
        <taxon>Bacteria</taxon>
        <taxon>Pseudomonadati</taxon>
        <taxon>Acidobacteriota</taxon>
        <taxon>Terriglobia</taxon>
        <taxon>Terriglobales</taxon>
        <taxon>Acidobacteriaceae</taxon>
        <taxon>Granulicella</taxon>
    </lineage>
</organism>
<comment type="catalytic activity">
    <reaction evidence="15 18">
        <text>alpha-D-glucosamine 1-phosphate + acetyl-CoA = N-acetyl-alpha-D-glucosamine 1-phosphate + CoA + H(+)</text>
        <dbReference type="Rhea" id="RHEA:13725"/>
        <dbReference type="ChEBI" id="CHEBI:15378"/>
        <dbReference type="ChEBI" id="CHEBI:57287"/>
        <dbReference type="ChEBI" id="CHEBI:57288"/>
        <dbReference type="ChEBI" id="CHEBI:57776"/>
        <dbReference type="ChEBI" id="CHEBI:58516"/>
        <dbReference type="EC" id="2.3.1.157"/>
    </reaction>
</comment>
<feature type="region of interest" description="Pyrophosphorylase" evidence="18">
    <location>
        <begin position="1"/>
        <end position="244"/>
    </location>
</feature>